<reference evidence="1 2" key="1">
    <citation type="submission" date="2021-02" db="EMBL/GenBank/DDBJ databases">
        <title>Genome assembly of Pseudopithomyces chartarum.</title>
        <authorList>
            <person name="Jauregui R."/>
            <person name="Singh J."/>
            <person name="Voisey C."/>
        </authorList>
    </citation>
    <scope>NUCLEOTIDE SEQUENCE [LARGE SCALE GENOMIC DNA]</scope>
    <source>
        <strain evidence="1 2">AGR01</strain>
    </source>
</reference>
<organism evidence="1 2">
    <name type="scientific">Pseudopithomyces chartarum</name>
    <dbReference type="NCBI Taxonomy" id="1892770"/>
    <lineage>
        <taxon>Eukaryota</taxon>
        <taxon>Fungi</taxon>
        <taxon>Dikarya</taxon>
        <taxon>Ascomycota</taxon>
        <taxon>Pezizomycotina</taxon>
        <taxon>Dothideomycetes</taxon>
        <taxon>Pleosporomycetidae</taxon>
        <taxon>Pleosporales</taxon>
        <taxon>Massarineae</taxon>
        <taxon>Didymosphaeriaceae</taxon>
        <taxon>Pseudopithomyces</taxon>
    </lineage>
</organism>
<dbReference type="EMBL" id="WVTA01000003">
    <property type="protein sequence ID" value="KAK3215391.1"/>
    <property type="molecule type" value="Genomic_DNA"/>
</dbReference>
<dbReference type="AlphaFoldDB" id="A0AAN6RLG9"/>
<evidence type="ECO:0000313" key="2">
    <source>
        <dbReference type="Proteomes" id="UP001280581"/>
    </source>
</evidence>
<keyword evidence="2" id="KW-1185">Reference proteome</keyword>
<gene>
    <name evidence="1" type="ORF">GRF29_19g3137807</name>
</gene>
<protein>
    <submittedName>
        <fullName evidence="1">Uncharacterized protein</fullName>
    </submittedName>
</protein>
<name>A0AAN6RLG9_9PLEO</name>
<dbReference type="Proteomes" id="UP001280581">
    <property type="component" value="Unassembled WGS sequence"/>
</dbReference>
<sequence length="85" mass="9348">MHDAPIRIHPNRTPAKPLVTNGTMSLLGNNNPSVQPPRDPAFHPSRTQSNRCFYFYFFDSAQSGGNPLLVEHRVSAPDAASEVGF</sequence>
<proteinExistence type="predicted"/>
<accession>A0AAN6RLG9</accession>
<comment type="caution">
    <text evidence="1">The sequence shown here is derived from an EMBL/GenBank/DDBJ whole genome shotgun (WGS) entry which is preliminary data.</text>
</comment>
<evidence type="ECO:0000313" key="1">
    <source>
        <dbReference type="EMBL" id="KAK3215391.1"/>
    </source>
</evidence>